<feature type="compositionally biased region" description="Acidic residues" evidence="2">
    <location>
        <begin position="150"/>
        <end position="159"/>
    </location>
</feature>
<accession>A0A839A8S5</accession>
<feature type="compositionally biased region" description="Acidic residues" evidence="2">
    <location>
        <begin position="195"/>
        <end position="204"/>
    </location>
</feature>
<feature type="non-terminal residue" evidence="4">
    <location>
        <position position="521"/>
    </location>
</feature>
<name>A0A839A8S5_9LACT</name>
<dbReference type="SMART" id="SM01208">
    <property type="entry name" value="G5"/>
    <property type="match status" value="1"/>
</dbReference>
<comment type="caution">
    <text evidence="4">The sequence shown here is derived from an EMBL/GenBank/DDBJ whole genome shotgun (WGS) entry which is preliminary data.</text>
</comment>
<dbReference type="NCBIfam" id="TIGR01168">
    <property type="entry name" value="YSIRK_signal"/>
    <property type="match status" value="1"/>
</dbReference>
<protein>
    <submittedName>
        <fullName evidence="4">YSIRK-type signal peptide-containing protein</fullName>
    </submittedName>
</protein>
<feature type="compositionally biased region" description="Acidic residues" evidence="2">
    <location>
        <begin position="120"/>
        <end position="129"/>
    </location>
</feature>
<dbReference type="Pfam" id="PF07501">
    <property type="entry name" value="G5"/>
    <property type="match status" value="1"/>
</dbReference>
<dbReference type="RefSeq" id="WP_218931853.1">
    <property type="nucleotide sequence ID" value="NZ_JACAOA010000046.1"/>
</dbReference>
<organism evidence="4 5">
    <name type="scientific">Ruoffia halotolerans</name>
    <dbReference type="NCBI Taxonomy" id="2748684"/>
    <lineage>
        <taxon>Bacteria</taxon>
        <taxon>Bacillati</taxon>
        <taxon>Bacillota</taxon>
        <taxon>Bacilli</taxon>
        <taxon>Lactobacillales</taxon>
        <taxon>Aerococcaceae</taxon>
        <taxon>Ruoffia</taxon>
    </lineage>
</organism>
<evidence type="ECO:0000313" key="4">
    <source>
        <dbReference type="EMBL" id="MBA5730200.1"/>
    </source>
</evidence>
<dbReference type="EMBL" id="JACAOA010000046">
    <property type="protein sequence ID" value="MBA5730200.1"/>
    <property type="molecule type" value="Genomic_DNA"/>
</dbReference>
<feature type="compositionally biased region" description="Low complexity" evidence="2">
    <location>
        <begin position="110"/>
        <end position="119"/>
    </location>
</feature>
<feature type="domain" description="G5" evidence="3">
    <location>
        <begin position="435"/>
        <end position="515"/>
    </location>
</feature>
<evidence type="ECO:0000256" key="2">
    <source>
        <dbReference type="SAM" id="MobiDB-lite"/>
    </source>
</evidence>
<sequence>MVGKNNKKVLIEKQGNKYYRYSIKKLSVGVASVAVGAGIFFGNVSSVSADEGEFTNQVSQETIAIEEFTPIEEPQVDNSTTEEVEASLETSMAPVEDDVNFEEPEETLTQVQEESAPQSEVEETEEAVEESQAPEVEETEGAVEESQAPDVEETEEAVEESQAPDVEETEGAVEESQAPEVEETEGAVEESQAPEVEETEEAVEESQAPDVEETEEAVEESQAPDVRAVTTFSTAATTQASSIEDLNATYEGTGAVSTDNSIPAYYTVDVVDNGGSLTYKVKYRVDSGGSHDMDLVGFQFGDAFDVPDQIKVNGYFVEREDFDPSQLSSTMRRYYENRTGGFAPFTGYLQEGARTATPAGYALTTPYSKNNFNYVDWVMEFTVPITDREADTTYRGSIPMYLSGDSNHGHDSHWNYFYNQDLITNENNSGPENPDINFEKEIVREQFEIPYETVYKLSEDVPYGEEVVIKTGVNGTGQRVIQKTSYKGELIGQLELENSVLTNPEAEVIALGIGGLRGQDG</sequence>
<keyword evidence="1" id="KW-0732">Signal</keyword>
<dbReference type="InterPro" id="IPR005877">
    <property type="entry name" value="YSIRK_signal_dom"/>
</dbReference>
<evidence type="ECO:0000313" key="5">
    <source>
        <dbReference type="Proteomes" id="UP000571018"/>
    </source>
</evidence>
<feature type="region of interest" description="Disordered" evidence="2">
    <location>
        <begin position="69"/>
        <end position="228"/>
    </location>
</feature>
<proteinExistence type="predicted"/>
<dbReference type="AlphaFoldDB" id="A0A839A8S5"/>
<evidence type="ECO:0000259" key="3">
    <source>
        <dbReference type="PROSITE" id="PS51109"/>
    </source>
</evidence>
<dbReference type="PROSITE" id="PS51109">
    <property type="entry name" value="G5"/>
    <property type="match status" value="1"/>
</dbReference>
<dbReference type="Proteomes" id="UP000571018">
    <property type="component" value="Unassembled WGS sequence"/>
</dbReference>
<dbReference type="Pfam" id="PF04650">
    <property type="entry name" value="YSIRK_signal"/>
    <property type="match status" value="1"/>
</dbReference>
<dbReference type="Gene3D" id="2.20.230.10">
    <property type="entry name" value="Resuscitation-promoting factor rpfb"/>
    <property type="match status" value="1"/>
</dbReference>
<feature type="compositionally biased region" description="Acidic residues" evidence="2">
    <location>
        <begin position="95"/>
        <end position="106"/>
    </location>
</feature>
<reference evidence="4 5" key="1">
    <citation type="submission" date="2020-06" db="EMBL/GenBank/DDBJ databases">
        <title>Reclassification of Facklamia ignava, Facklamia soureckii and Facklami tabacinasalis as Falseniella iganva gen. nov., comb. nov., Hutsoniella ignava gen. nov., comb. nov., and Ruoffia tabacinasalis gen. nov., comb. nov and description of Ruoffia haltotolerans sp. nov., isolated from hypersaline Inland Sea of Qatar.</title>
        <authorList>
            <person name="Fotedar R."/>
            <person name="Sankaranarayanan K."/>
            <person name="Lawson P."/>
            <person name="Caldwell M."/>
            <person name="Zeyara A."/>
            <person name="Al Malki A."/>
            <person name="Ali M."/>
        </authorList>
    </citation>
    <scope>NUCLEOTIDE SEQUENCE [LARGE SCALE GENOMIC DNA]</scope>
    <source>
        <strain evidence="4 5">INB8</strain>
    </source>
</reference>
<gene>
    <name evidence="4" type="ORF">HW423_10445</name>
</gene>
<evidence type="ECO:0000256" key="1">
    <source>
        <dbReference type="ARBA" id="ARBA00022729"/>
    </source>
</evidence>
<feature type="compositionally biased region" description="Acidic residues" evidence="2">
    <location>
        <begin position="210"/>
        <end position="219"/>
    </location>
</feature>
<keyword evidence="5" id="KW-1185">Reference proteome</keyword>
<dbReference type="InterPro" id="IPR011098">
    <property type="entry name" value="G5_dom"/>
</dbReference>